<keyword evidence="4" id="KW-0378">Hydrolase</keyword>
<keyword evidence="4" id="KW-0645">Protease</keyword>
<dbReference type="PROSITE" id="PS00640">
    <property type="entry name" value="THIOL_PROTEASE_ASN"/>
    <property type="match status" value="1"/>
</dbReference>
<evidence type="ECO:0000259" key="3">
    <source>
        <dbReference type="SMART" id="SM00645"/>
    </source>
</evidence>
<dbReference type="PROSITE" id="PS00639">
    <property type="entry name" value="THIOL_PROTEASE_HIS"/>
    <property type="match status" value="1"/>
</dbReference>
<dbReference type="InterPro" id="IPR025660">
    <property type="entry name" value="Pept_his_AS"/>
</dbReference>
<organism evidence="4 5">
    <name type="scientific">Ancylostoma caninum</name>
    <name type="common">Dog hookworm</name>
    <dbReference type="NCBI Taxonomy" id="29170"/>
    <lineage>
        <taxon>Eukaryota</taxon>
        <taxon>Metazoa</taxon>
        <taxon>Ecdysozoa</taxon>
        <taxon>Nematoda</taxon>
        <taxon>Chromadorea</taxon>
        <taxon>Rhabditida</taxon>
        <taxon>Rhabditina</taxon>
        <taxon>Rhabditomorpha</taxon>
        <taxon>Strongyloidea</taxon>
        <taxon>Ancylostomatidae</taxon>
        <taxon>Ancylostomatinae</taxon>
        <taxon>Ancylostoma</taxon>
    </lineage>
</organism>
<comment type="similarity">
    <text evidence="1">Belongs to the peptidase C1 family.</text>
</comment>
<dbReference type="AlphaFoldDB" id="A0A368GWD3"/>
<dbReference type="GO" id="GO:0006508">
    <property type="term" value="P:proteolysis"/>
    <property type="evidence" value="ECO:0007669"/>
    <property type="project" value="UniProtKB-KW"/>
</dbReference>
<dbReference type="GO" id="GO:0008234">
    <property type="term" value="F:cysteine-type peptidase activity"/>
    <property type="evidence" value="ECO:0007669"/>
    <property type="project" value="InterPro"/>
</dbReference>
<dbReference type="EMBL" id="JOJR01000064">
    <property type="protein sequence ID" value="RCN47325.1"/>
    <property type="molecule type" value="Genomic_DNA"/>
</dbReference>
<dbReference type="STRING" id="29170.A0A368GWD3"/>
<accession>A0A368GWD3</accession>
<keyword evidence="2" id="KW-1015">Disulfide bond</keyword>
<gene>
    <name evidence="4" type="ORF">ANCCAN_06613</name>
</gene>
<comment type="caution">
    <text evidence="4">The sequence shown here is derived from an EMBL/GenBank/DDBJ whole genome shotgun (WGS) entry which is preliminary data.</text>
</comment>
<dbReference type="Proteomes" id="UP000252519">
    <property type="component" value="Unassembled WGS sequence"/>
</dbReference>
<dbReference type="Gene3D" id="3.90.70.10">
    <property type="entry name" value="Cysteine proteinases"/>
    <property type="match status" value="1"/>
</dbReference>
<dbReference type="InterPro" id="IPR013128">
    <property type="entry name" value="Peptidase_C1A"/>
</dbReference>
<dbReference type="InterPro" id="IPR025661">
    <property type="entry name" value="Pept_asp_AS"/>
</dbReference>
<dbReference type="OrthoDB" id="10058785at2759"/>
<keyword evidence="5" id="KW-1185">Reference proteome</keyword>
<protein>
    <submittedName>
        <fullName evidence="4">Papain family cysteine protease</fullName>
    </submittedName>
</protein>
<dbReference type="PANTHER" id="PTHR12411">
    <property type="entry name" value="CYSTEINE PROTEASE FAMILY C1-RELATED"/>
    <property type="match status" value="1"/>
</dbReference>
<name>A0A368GWD3_ANCCA</name>
<proteinExistence type="inferred from homology"/>
<evidence type="ECO:0000313" key="4">
    <source>
        <dbReference type="EMBL" id="RCN47325.1"/>
    </source>
</evidence>
<dbReference type="Pfam" id="PF00112">
    <property type="entry name" value="Peptidase_C1"/>
    <property type="match status" value="1"/>
</dbReference>
<sequence length="197" mass="22741">MRNGVCTGGPYGYKYGCRPYAFHPCGVHKDQVYYGECPRKSYDTPECRKICQRGYPVIYSKDRYYGEILCNLDRADKHYCKKRILAASAYFVKNDTKAIMREIMRGGPVHGAYDTYTDFRLYKGGVYEHTGGERTGGHSIKIMGWGNYEHPNGTVIPYWLIANSWNRDWGEGGFFRMIRGKNNCRIEELVNSGDMKF</sequence>
<dbReference type="SMART" id="SM00645">
    <property type="entry name" value="Pept_C1"/>
    <property type="match status" value="1"/>
</dbReference>
<dbReference type="InterPro" id="IPR000668">
    <property type="entry name" value="Peptidase_C1A_C"/>
</dbReference>
<feature type="domain" description="Peptidase C1A papain C-terminal" evidence="3">
    <location>
        <begin position="2"/>
        <end position="194"/>
    </location>
</feature>
<evidence type="ECO:0000313" key="5">
    <source>
        <dbReference type="Proteomes" id="UP000252519"/>
    </source>
</evidence>
<evidence type="ECO:0000256" key="1">
    <source>
        <dbReference type="ARBA" id="ARBA00008455"/>
    </source>
</evidence>
<dbReference type="SUPFAM" id="SSF54001">
    <property type="entry name" value="Cysteine proteinases"/>
    <property type="match status" value="1"/>
</dbReference>
<reference evidence="4 5" key="1">
    <citation type="submission" date="2014-10" db="EMBL/GenBank/DDBJ databases">
        <title>Draft genome of the hookworm Ancylostoma caninum.</title>
        <authorList>
            <person name="Mitreva M."/>
        </authorList>
    </citation>
    <scope>NUCLEOTIDE SEQUENCE [LARGE SCALE GENOMIC DNA]</scope>
    <source>
        <strain evidence="4 5">Baltimore</strain>
    </source>
</reference>
<dbReference type="InterPro" id="IPR038765">
    <property type="entry name" value="Papain-like_cys_pep_sf"/>
</dbReference>
<evidence type="ECO:0000256" key="2">
    <source>
        <dbReference type="ARBA" id="ARBA00023157"/>
    </source>
</evidence>